<gene>
    <name evidence="1" type="ORF">RRH01S_21_00780</name>
</gene>
<dbReference type="InterPro" id="IPR012349">
    <property type="entry name" value="Split_barrel_FMN-bd"/>
</dbReference>
<dbReference type="Gene3D" id="2.30.110.10">
    <property type="entry name" value="Electron Transport, Fmn-binding Protein, Chain A"/>
    <property type="match status" value="1"/>
</dbReference>
<evidence type="ECO:0000313" key="1">
    <source>
        <dbReference type="EMBL" id="GAJ96363.1"/>
    </source>
</evidence>
<dbReference type="Proteomes" id="UP000026941">
    <property type="component" value="Unassembled WGS sequence"/>
</dbReference>
<protein>
    <recommendedName>
        <fullName evidence="3">Flavin-nucleotide-binding protein</fullName>
    </recommendedName>
</protein>
<reference evidence="1 2" key="1">
    <citation type="submission" date="2014-05" db="EMBL/GenBank/DDBJ databases">
        <title>Whole genome shotgun sequence of Rhizobium rhizogenes NBRC 13257.</title>
        <authorList>
            <person name="Katano-Makiyama Y."/>
            <person name="Hosoyama A."/>
            <person name="Hashimoto M."/>
            <person name="Hosoyama Y."/>
            <person name="Noguchi M."/>
            <person name="Tsuchikane K."/>
            <person name="Kimura A."/>
            <person name="Ohji S."/>
            <person name="Ichikawa N."/>
            <person name="Yamazoe A."/>
            <person name="Fujita N."/>
        </authorList>
    </citation>
    <scope>NUCLEOTIDE SEQUENCE [LARGE SCALE GENOMIC DNA]</scope>
    <source>
        <strain evidence="1 2">NBRC 13257</strain>
    </source>
</reference>
<evidence type="ECO:0000313" key="2">
    <source>
        <dbReference type="Proteomes" id="UP000026941"/>
    </source>
</evidence>
<name>A0AA87Q749_RHIRH</name>
<organism evidence="1 2">
    <name type="scientific">Rhizobium rhizogenes NBRC 13257</name>
    <dbReference type="NCBI Taxonomy" id="1220581"/>
    <lineage>
        <taxon>Bacteria</taxon>
        <taxon>Pseudomonadati</taxon>
        <taxon>Pseudomonadota</taxon>
        <taxon>Alphaproteobacteria</taxon>
        <taxon>Hyphomicrobiales</taxon>
        <taxon>Rhizobiaceae</taxon>
        <taxon>Rhizobium/Agrobacterium group</taxon>
        <taxon>Rhizobium</taxon>
    </lineage>
</organism>
<comment type="caution">
    <text evidence="1">The sequence shown here is derived from an EMBL/GenBank/DDBJ whole genome shotgun (WGS) entry which is preliminary data.</text>
</comment>
<accession>A0AA87Q749</accession>
<dbReference type="SUPFAM" id="SSF50475">
    <property type="entry name" value="FMN-binding split barrel"/>
    <property type="match status" value="1"/>
</dbReference>
<dbReference type="AlphaFoldDB" id="A0AA87Q749"/>
<proteinExistence type="predicted"/>
<dbReference type="PANTHER" id="PTHR42815:SF2">
    <property type="entry name" value="FAD-BINDING, PUTATIVE (AFU_ORTHOLOGUE AFUA_6G07600)-RELATED"/>
    <property type="match status" value="1"/>
</dbReference>
<dbReference type="PANTHER" id="PTHR42815">
    <property type="entry name" value="FAD-BINDING, PUTATIVE (AFU_ORTHOLOGUE AFUA_6G07600)-RELATED"/>
    <property type="match status" value="1"/>
</dbReference>
<dbReference type="EMBL" id="BAYX01000021">
    <property type="protein sequence ID" value="GAJ96363.1"/>
    <property type="molecule type" value="Genomic_DNA"/>
</dbReference>
<sequence length="335" mass="36935">MLTADKAEDVPPWHAGEIELQKTVGVAERMGEVGQRVLRDHLIDQHRDFYPQLPFIVLGSVDAQGDVWATLRAARPGFLHSPDIHTLSVDLARDPADPADAGMEDGDAIGMLGIELHTRRRNRLNGTIVRHGDDGFDVAVGQAYGNCPRYIQLRDFTFVRDPSEETDQQAWHLVELDAKAKEMIAGADTFFVGSYVDREDGQRQVDVSHRGGKAGFVRIGGDGVLTIPDFAGNLFFNTLGNIVINPKAGLVFADFNSGELLQLTGEAEVILDSPEISAFQGAERLWRFTPRKIIRRPGTLPLRWKFHEDGWSPSSLMTGSWDTARNGADGGQKPL</sequence>
<evidence type="ECO:0008006" key="3">
    <source>
        <dbReference type="Google" id="ProtNLM"/>
    </source>
</evidence>